<protein>
    <submittedName>
        <fullName evidence="8">Pectate lyase a</fullName>
    </submittedName>
</protein>
<keyword evidence="2 6" id="KW-0732">Signal</keyword>
<dbReference type="InterPro" id="IPR045032">
    <property type="entry name" value="PEL"/>
</dbReference>
<proteinExistence type="inferred from homology"/>
<evidence type="ECO:0000256" key="5">
    <source>
        <dbReference type="SAM" id="MobiDB-lite"/>
    </source>
</evidence>
<dbReference type="Pfam" id="PF00544">
    <property type="entry name" value="Pectate_lyase_4"/>
    <property type="match status" value="1"/>
</dbReference>
<dbReference type="OrthoDB" id="1637350at2759"/>
<feature type="region of interest" description="Disordered" evidence="5">
    <location>
        <begin position="25"/>
        <end position="66"/>
    </location>
</feature>
<evidence type="ECO:0000256" key="4">
    <source>
        <dbReference type="RuleBase" id="RU361173"/>
    </source>
</evidence>
<feature type="compositionally biased region" description="Low complexity" evidence="5">
    <location>
        <begin position="40"/>
        <end position="55"/>
    </location>
</feature>
<reference evidence="8 9" key="1">
    <citation type="submission" date="2017-04" db="EMBL/GenBank/DDBJ databases">
        <title>Draft genome sequence of Marssonina coronaria NL1: causal agent of apple blotch.</title>
        <authorList>
            <person name="Cheng Q."/>
        </authorList>
    </citation>
    <scope>NUCLEOTIDE SEQUENCE [LARGE SCALE GENOMIC DNA]</scope>
    <source>
        <strain evidence="8 9">NL1</strain>
    </source>
</reference>
<sequence>MRFLEALSTLALMAAVVDATPLVARDNSGTKTKSPKVKSKTTSTGVPVSTGSASTPYSKSNATGGSSSGLITDACNLGYATQNGGTTGGGSAATTTVTTVAELTACAQQAAPAVCLITGALTGNTVIKVSADTTIAGAAGSSLTGIGLRVMVKNVILRNLKISKVLASAGDAIGIQAASNVWVDHCDLSSDRDHDKDYYDGLLDVTHASDYITISNTHLHDHWKASLVGHSDSNGAEDKGHLIVTYANNFFENINSRGPSIRFGTVHIYNHYSKTSSTGVNTRMGAEVLVESAVFEGIARAIESADSSTVGFATVHDVDLGQGTNTVGPSSLTKAPYEYALLGSKNVVSSVSTSAGQTLKF</sequence>
<evidence type="ECO:0000313" key="8">
    <source>
        <dbReference type="EMBL" id="OWP06097.1"/>
    </source>
</evidence>
<feature type="compositionally biased region" description="Polar residues" evidence="5">
    <location>
        <begin position="56"/>
        <end position="66"/>
    </location>
</feature>
<dbReference type="SUPFAM" id="SSF51126">
    <property type="entry name" value="Pectin lyase-like"/>
    <property type="match status" value="1"/>
</dbReference>
<dbReference type="EMBL" id="MZNU01000058">
    <property type="protein sequence ID" value="OWP06097.1"/>
    <property type="molecule type" value="Genomic_DNA"/>
</dbReference>
<dbReference type="AlphaFoldDB" id="A0A218ZDK1"/>
<dbReference type="PANTHER" id="PTHR31683">
    <property type="entry name" value="PECTATE LYASE 18-RELATED"/>
    <property type="match status" value="1"/>
</dbReference>
<evidence type="ECO:0000256" key="6">
    <source>
        <dbReference type="SAM" id="SignalP"/>
    </source>
</evidence>
<feature type="signal peptide" evidence="6">
    <location>
        <begin position="1"/>
        <end position="19"/>
    </location>
</feature>
<dbReference type="InterPro" id="IPR012334">
    <property type="entry name" value="Pectin_lyas_fold"/>
</dbReference>
<keyword evidence="4" id="KW-0119">Carbohydrate metabolism</keyword>
<dbReference type="Proteomes" id="UP000242519">
    <property type="component" value="Unassembled WGS sequence"/>
</dbReference>
<keyword evidence="4" id="KW-0964">Secreted</keyword>
<dbReference type="GO" id="GO:0030570">
    <property type="term" value="F:pectate lyase activity"/>
    <property type="evidence" value="ECO:0007669"/>
    <property type="project" value="InterPro"/>
</dbReference>
<gene>
    <name evidence="8" type="ORF">B2J93_1854</name>
</gene>
<dbReference type="InParanoid" id="A0A218ZDK1"/>
<evidence type="ECO:0000259" key="7">
    <source>
        <dbReference type="SMART" id="SM00656"/>
    </source>
</evidence>
<keyword evidence="9" id="KW-1185">Reference proteome</keyword>
<comment type="caution">
    <text evidence="8">The sequence shown here is derived from an EMBL/GenBank/DDBJ whole genome shotgun (WGS) entry which is preliminary data.</text>
</comment>
<dbReference type="GO" id="GO:0000272">
    <property type="term" value="P:polysaccharide catabolic process"/>
    <property type="evidence" value="ECO:0007669"/>
    <property type="project" value="UniProtKB-KW"/>
</dbReference>
<organism evidence="8 9">
    <name type="scientific">Diplocarpon coronariae</name>
    <dbReference type="NCBI Taxonomy" id="2795749"/>
    <lineage>
        <taxon>Eukaryota</taxon>
        <taxon>Fungi</taxon>
        <taxon>Dikarya</taxon>
        <taxon>Ascomycota</taxon>
        <taxon>Pezizomycotina</taxon>
        <taxon>Leotiomycetes</taxon>
        <taxon>Helotiales</taxon>
        <taxon>Drepanopezizaceae</taxon>
        <taxon>Diplocarpon</taxon>
    </lineage>
</organism>
<dbReference type="STRING" id="503106.A0A218ZDK1"/>
<dbReference type="SMART" id="SM00656">
    <property type="entry name" value="Amb_all"/>
    <property type="match status" value="1"/>
</dbReference>
<keyword evidence="3 4" id="KW-0456">Lyase</keyword>
<accession>A0A218ZDK1</accession>
<feature type="chain" id="PRO_5012691026" evidence="6">
    <location>
        <begin position="20"/>
        <end position="361"/>
    </location>
</feature>
<name>A0A218ZDK1_9HELO</name>
<comment type="similarity">
    <text evidence="1 4">Belongs to the polysaccharide lyase 1 family.</text>
</comment>
<feature type="domain" description="Pectate lyase" evidence="7">
    <location>
        <begin position="90"/>
        <end position="301"/>
    </location>
</feature>
<keyword evidence="4" id="KW-0624">Polysaccharide degradation</keyword>
<evidence type="ECO:0000256" key="1">
    <source>
        <dbReference type="ARBA" id="ARBA00010980"/>
    </source>
</evidence>
<dbReference type="InterPro" id="IPR002022">
    <property type="entry name" value="Pec_lyase"/>
</dbReference>
<dbReference type="PANTHER" id="PTHR31683:SF18">
    <property type="entry name" value="PECTATE LYASE 21-RELATED"/>
    <property type="match status" value="1"/>
</dbReference>
<evidence type="ECO:0000313" key="9">
    <source>
        <dbReference type="Proteomes" id="UP000242519"/>
    </source>
</evidence>
<dbReference type="GO" id="GO:0005576">
    <property type="term" value="C:extracellular region"/>
    <property type="evidence" value="ECO:0007669"/>
    <property type="project" value="UniProtKB-SubCell"/>
</dbReference>
<evidence type="ECO:0000256" key="2">
    <source>
        <dbReference type="ARBA" id="ARBA00022729"/>
    </source>
</evidence>
<comment type="subcellular location">
    <subcellularLocation>
        <location evidence="4">Secreted</location>
    </subcellularLocation>
</comment>
<evidence type="ECO:0000256" key="3">
    <source>
        <dbReference type="ARBA" id="ARBA00023239"/>
    </source>
</evidence>
<dbReference type="Gene3D" id="2.160.20.10">
    <property type="entry name" value="Single-stranded right-handed beta-helix, Pectin lyase-like"/>
    <property type="match status" value="1"/>
</dbReference>
<dbReference type="InterPro" id="IPR011050">
    <property type="entry name" value="Pectin_lyase_fold/virulence"/>
</dbReference>